<dbReference type="Proteomes" id="UP000052976">
    <property type="component" value="Unassembled WGS sequence"/>
</dbReference>
<protein>
    <submittedName>
        <fullName evidence="1">Uncharacterized protein</fullName>
    </submittedName>
</protein>
<accession>A0A091EFU8</accession>
<evidence type="ECO:0000313" key="2">
    <source>
        <dbReference type="Proteomes" id="UP000052976"/>
    </source>
</evidence>
<feature type="non-terminal residue" evidence="1">
    <location>
        <position position="1"/>
    </location>
</feature>
<dbReference type="AlphaFoldDB" id="A0A091EFU8"/>
<organism evidence="1 2">
    <name type="scientific">Corvus brachyrhynchos</name>
    <name type="common">American crow</name>
    <dbReference type="NCBI Taxonomy" id="85066"/>
    <lineage>
        <taxon>Eukaryota</taxon>
        <taxon>Metazoa</taxon>
        <taxon>Chordata</taxon>
        <taxon>Craniata</taxon>
        <taxon>Vertebrata</taxon>
        <taxon>Euteleostomi</taxon>
        <taxon>Archelosauria</taxon>
        <taxon>Archosauria</taxon>
        <taxon>Dinosauria</taxon>
        <taxon>Saurischia</taxon>
        <taxon>Theropoda</taxon>
        <taxon>Coelurosauria</taxon>
        <taxon>Aves</taxon>
        <taxon>Neognathae</taxon>
        <taxon>Neoaves</taxon>
        <taxon>Telluraves</taxon>
        <taxon>Australaves</taxon>
        <taxon>Passeriformes</taxon>
        <taxon>Corvoidea</taxon>
        <taxon>Corvidae</taxon>
        <taxon>Corvus</taxon>
    </lineage>
</organism>
<proteinExistence type="predicted"/>
<feature type="non-terminal residue" evidence="1">
    <location>
        <position position="183"/>
    </location>
</feature>
<gene>
    <name evidence="1" type="ORF">N302_05932</name>
</gene>
<name>A0A091EFU8_CORBR</name>
<sequence length="183" mass="19355">GRRPLDRDILMDTDPERTNPERLCRGTPLGPSHVEIREDDPAKFLMECVDVAPEVGVVEGQFPLGAVQLHPDPLEVSRRRFRAHGVGRPALVFPGKVVDVPESGAGIVVESPVGASVGPGHAHPPVGQPAQVHFPPPGGNTHLIVPGDGFVGAAHGPEILGLIPQGRFHVRQLGLRGGDALRT</sequence>
<keyword evidence="2" id="KW-1185">Reference proteome</keyword>
<dbReference type="EMBL" id="KK718217">
    <property type="protein sequence ID" value="KFO55309.1"/>
    <property type="molecule type" value="Genomic_DNA"/>
</dbReference>
<reference evidence="1 2" key="1">
    <citation type="submission" date="2014-04" db="EMBL/GenBank/DDBJ databases">
        <title>Genome evolution of avian class.</title>
        <authorList>
            <person name="Zhang G."/>
            <person name="Li C."/>
        </authorList>
    </citation>
    <scope>NUCLEOTIDE SEQUENCE [LARGE SCALE GENOMIC DNA]</scope>
    <source>
        <strain evidence="1">BGI_N302</strain>
    </source>
</reference>
<evidence type="ECO:0000313" key="1">
    <source>
        <dbReference type="EMBL" id="KFO55309.1"/>
    </source>
</evidence>